<dbReference type="AlphaFoldDB" id="A0A934X4X5"/>
<feature type="transmembrane region" description="Helical" evidence="7">
    <location>
        <begin position="155"/>
        <end position="178"/>
    </location>
</feature>
<feature type="transmembrane region" description="Helical" evidence="7">
    <location>
        <begin position="190"/>
        <end position="209"/>
    </location>
</feature>
<dbReference type="PANTHER" id="PTHR43045">
    <property type="entry name" value="SHIKIMATE TRANSPORTER"/>
    <property type="match status" value="1"/>
</dbReference>
<reference evidence="9 10" key="1">
    <citation type="submission" date="2020-10" db="EMBL/GenBank/DDBJ databases">
        <title>Connecting structure to function with the recovery of over 1000 high-quality activated sludge metagenome-assembled genomes encoding full-length rRNA genes using long-read sequencing.</title>
        <authorList>
            <person name="Singleton C.M."/>
            <person name="Petriglieri F."/>
            <person name="Kristensen J.M."/>
            <person name="Kirkegaard R.H."/>
            <person name="Michaelsen T.Y."/>
            <person name="Andersen M.H."/>
            <person name="Karst S.M."/>
            <person name="Dueholm M.S."/>
            <person name="Nielsen P.H."/>
            <person name="Albertsen M."/>
        </authorList>
    </citation>
    <scope>NUCLEOTIDE SEQUENCE [LARGE SCALE GENOMIC DNA]</scope>
    <source>
        <strain evidence="9">AalE_18-Q3-R2-46_BAT3C.188</strain>
    </source>
</reference>
<evidence type="ECO:0000256" key="7">
    <source>
        <dbReference type="SAM" id="Phobius"/>
    </source>
</evidence>
<feature type="transmembrane region" description="Helical" evidence="7">
    <location>
        <begin position="312"/>
        <end position="330"/>
    </location>
</feature>
<comment type="caution">
    <text evidence="9">The sequence shown here is derived from an EMBL/GenBank/DDBJ whole genome shotgun (WGS) entry which is preliminary data.</text>
</comment>
<dbReference type="EMBL" id="JADIXZ010000004">
    <property type="protein sequence ID" value="MBK6300524.1"/>
    <property type="molecule type" value="Genomic_DNA"/>
</dbReference>
<dbReference type="GO" id="GO:0022857">
    <property type="term" value="F:transmembrane transporter activity"/>
    <property type="evidence" value="ECO:0007669"/>
    <property type="project" value="InterPro"/>
</dbReference>
<name>A0A934X4X5_9MICO</name>
<dbReference type="Gene3D" id="1.20.1250.20">
    <property type="entry name" value="MFS general substrate transporter like domains"/>
    <property type="match status" value="1"/>
</dbReference>
<dbReference type="PANTHER" id="PTHR43045:SF1">
    <property type="entry name" value="SHIKIMATE TRANSPORTER"/>
    <property type="match status" value="1"/>
</dbReference>
<feature type="transmembrane region" description="Helical" evidence="7">
    <location>
        <begin position="336"/>
        <end position="353"/>
    </location>
</feature>
<dbReference type="SUPFAM" id="SSF103473">
    <property type="entry name" value="MFS general substrate transporter"/>
    <property type="match status" value="1"/>
</dbReference>
<feature type="transmembrane region" description="Helical" evidence="7">
    <location>
        <begin position="281"/>
        <end position="300"/>
    </location>
</feature>
<keyword evidence="2" id="KW-0813">Transport</keyword>
<evidence type="ECO:0000256" key="3">
    <source>
        <dbReference type="ARBA" id="ARBA00022475"/>
    </source>
</evidence>
<comment type="subcellular location">
    <subcellularLocation>
        <location evidence="1">Cell membrane</location>
        <topology evidence="1">Multi-pass membrane protein</topology>
    </subcellularLocation>
</comment>
<accession>A0A934X4X5</accession>
<feature type="transmembrane region" description="Helical" evidence="7">
    <location>
        <begin position="90"/>
        <end position="108"/>
    </location>
</feature>
<dbReference type="PROSITE" id="PS00216">
    <property type="entry name" value="SUGAR_TRANSPORT_1"/>
    <property type="match status" value="1"/>
</dbReference>
<evidence type="ECO:0000256" key="5">
    <source>
        <dbReference type="ARBA" id="ARBA00022989"/>
    </source>
</evidence>
<evidence type="ECO:0000256" key="4">
    <source>
        <dbReference type="ARBA" id="ARBA00022692"/>
    </source>
</evidence>
<dbReference type="InterPro" id="IPR005829">
    <property type="entry name" value="Sugar_transporter_CS"/>
</dbReference>
<evidence type="ECO:0000256" key="2">
    <source>
        <dbReference type="ARBA" id="ARBA00022448"/>
    </source>
</evidence>
<keyword evidence="6 7" id="KW-0472">Membrane</keyword>
<evidence type="ECO:0000259" key="8">
    <source>
        <dbReference type="PROSITE" id="PS50850"/>
    </source>
</evidence>
<feature type="transmembrane region" description="Helical" evidence="7">
    <location>
        <begin position="247"/>
        <end position="269"/>
    </location>
</feature>
<evidence type="ECO:0000256" key="1">
    <source>
        <dbReference type="ARBA" id="ARBA00004651"/>
    </source>
</evidence>
<protein>
    <submittedName>
        <fullName evidence="9">MHS family MFS transporter</fullName>
    </submittedName>
</protein>
<evidence type="ECO:0000313" key="10">
    <source>
        <dbReference type="Proteomes" id="UP000718281"/>
    </source>
</evidence>
<feature type="domain" description="Major facilitator superfamily (MFS) profile" evidence="8">
    <location>
        <begin position="17"/>
        <end position="431"/>
    </location>
</feature>
<dbReference type="Proteomes" id="UP000718281">
    <property type="component" value="Unassembled WGS sequence"/>
</dbReference>
<evidence type="ECO:0000313" key="9">
    <source>
        <dbReference type="EMBL" id="MBK6300524.1"/>
    </source>
</evidence>
<keyword evidence="4 7" id="KW-0812">Transmembrane</keyword>
<keyword evidence="5 7" id="KW-1133">Transmembrane helix</keyword>
<dbReference type="InterPro" id="IPR020846">
    <property type="entry name" value="MFS_dom"/>
</dbReference>
<proteinExistence type="predicted"/>
<feature type="transmembrane region" description="Helical" evidence="7">
    <location>
        <begin position="114"/>
        <end position="134"/>
    </location>
</feature>
<dbReference type="GO" id="GO:0005886">
    <property type="term" value="C:plasma membrane"/>
    <property type="evidence" value="ECO:0007669"/>
    <property type="project" value="UniProtKB-SubCell"/>
</dbReference>
<gene>
    <name evidence="9" type="ORF">IPF40_05550</name>
</gene>
<feature type="transmembrane region" description="Helical" evidence="7">
    <location>
        <begin position="403"/>
        <end position="425"/>
    </location>
</feature>
<keyword evidence="3" id="KW-1003">Cell membrane</keyword>
<evidence type="ECO:0000256" key="6">
    <source>
        <dbReference type="ARBA" id="ARBA00023136"/>
    </source>
</evidence>
<dbReference type="Pfam" id="PF07690">
    <property type="entry name" value="MFS_1"/>
    <property type="match status" value="1"/>
</dbReference>
<feature type="transmembrane region" description="Helical" evidence="7">
    <location>
        <begin position="374"/>
        <end position="397"/>
    </location>
</feature>
<dbReference type="PROSITE" id="PS50850">
    <property type="entry name" value="MFS"/>
    <property type="match status" value="1"/>
</dbReference>
<organism evidence="9 10">
    <name type="scientific">Candidatus Phosphoribacter hodrii</name>
    <dbReference type="NCBI Taxonomy" id="2953743"/>
    <lineage>
        <taxon>Bacteria</taxon>
        <taxon>Bacillati</taxon>
        <taxon>Actinomycetota</taxon>
        <taxon>Actinomycetes</taxon>
        <taxon>Micrococcales</taxon>
        <taxon>Dermatophilaceae</taxon>
        <taxon>Candidatus Phosphoribacter</taxon>
    </lineage>
</organism>
<dbReference type="InterPro" id="IPR011701">
    <property type="entry name" value="MFS"/>
</dbReference>
<sequence>MSTSHGVTHDHGQTKKATASGWIGSALEYYDFFIYAQAAALVFPSIFFDKNDPKMGIIGALGTYAVGYVARPIGAFVLGAWGDKHGRKNVLVLCMLLMGASTFLVAILPTYQQVGFLAPALLLVLRLVQGFAVAGEISGASSMILEHAPFGRRGYFGSFTLQGTQFGQILAAAIFLPLATFMSDESFKSWGWRIPFLLSVFVVFAGYIIRRRVEETHAFESEKAQGNVAQTPIAEAFRDSGMSILRVFMMQLFNIIAVTTSVFGATYATNKEYGVGMAASVYLWIPILGNICAVAVIPFVGNLSDKIGRRPLIMFATITCGLLSFGYLWSVSQKNVPLAIAFSLLMWGTVYQGQNAVYPAFYPEQFPTRTRVTGMAIAHNMGTAISSAMAFVLAWVAPPGTQNVWLVVGAITMGICIISFFGAYFSPETSRFRSEDLGVPGAKPVPEAEYLRLRQAAIDSAKAQKVAA</sequence>
<dbReference type="CDD" id="cd17369">
    <property type="entry name" value="MFS_ShiA_like"/>
    <property type="match status" value="1"/>
</dbReference>
<feature type="transmembrane region" description="Helical" evidence="7">
    <location>
        <begin position="57"/>
        <end position="78"/>
    </location>
</feature>
<dbReference type="InterPro" id="IPR036259">
    <property type="entry name" value="MFS_trans_sf"/>
</dbReference>